<keyword evidence="2" id="KW-0472">Membrane</keyword>
<organism evidence="4 5">
    <name type="scientific">Candidatus Avipropionibacterium avicola</name>
    <dbReference type="NCBI Taxonomy" id="2840701"/>
    <lineage>
        <taxon>Bacteria</taxon>
        <taxon>Bacillati</taxon>
        <taxon>Actinomycetota</taxon>
        <taxon>Actinomycetes</taxon>
        <taxon>Propionibacteriales</taxon>
        <taxon>Propionibacteriaceae</taxon>
        <taxon>Propionibacteriaceae incertae sedis</taxon>
        <taxon>Candidatus Avipropionibacterium</taxon>
    </lineage>
</organism>
<keyword evidence="2" id="KW-0812">Transmembrane</keyword>
<evidence type="ECO:0000313" key="5">
    <source>
        <dbReference type="Proteomes" id="UP000886842"/>
    </source>
</evidence>
<proteinExistence type="predicted"/>
<dbReference type="Proteomes" id="UP000886842">
    <property type="component" value="Unassembled WGS sequence"/>
</dbReference>
<dbReference type="InterPro" id="IPR057561">
    <property type="entry name" value="NADase_transloc"/>
</dbReference>
<feature type="compositionally biased region" description="Pro residues" evidence="1">
    <location>
        <begin position="93"/>
        <end position="110"/>
    </location>
</feature>
<evidence type="ECO:0000256" key="1">
    <source>
        <dbReference type="SAM" id="MobiDB-lite"/>
    </source>
</evidence>
<feature type="compositionally biased region" description="Low complexity" evidence="1">
    <location>
        <begin position="124"/>
        <end position="137"/>
    </location>
</feature>
<name>A0A9D1KM00_9ACTN</name>
<dbReference type="AlphaFoldDB" id="A0A9D1KM00"/>
<dbReference type="NCBIfam" id="NF047619">
    <property type="entry name" value="NADase_discoid"/>
    <property type="match status" value="1"/>
</dbReference>
<evidence type="ECO:0000256" key="2">
    <source>
        <dbReference type="SAM" id="Phobius"/>
    </source>
</evidence>
<feature type="domain" description="NAD glycohydrolase translocation F5/8 type C" evidence="3">
    <location>
        <begin position="218"/>
        <end position="346"/>
    </location>
</feature>
<dbReference type="SUPFAM" id="SSF49785">
    <property type="entry name" value="Galactose-binding domain-like"/>
    <property type="match status" value="1"/>
</dbReference>
<feature type="compositionally biased region" description="Basic residues" evidence="1">
    <location>
        <begin position="138"/>
        <end position="147"/>
    </location>
</feature>
<dbReference type="EMBL" id="DVLP01000155">
    <property type="protein sequence ID" value="HIT74956.1"/>
    <property type="molecule type" value="Genomic_DNA"/>
</dbReference>
<sequence length="351" mass="36428">MDPFAGLDDDGLEPTAPLPVVRGWTQAEIDAEIARFGDIPLYDPAGSGSASEPDPEPAPEPEATGVGGYDWLFSGHAPSPLTPLPVEATSGPPTQPLQPVPALPRVPAPATPTARHTPVTGPSATRPASTRPAATRPAARRGAKARRRRGERLLLTTLVLLTCLALGTAGTIFVQGLDGRAPVADQVPAGQVWDGEVAPVTGVLAQSTCVAPSGTDDGATVRYDAANAVDGDPATAWRCDDTTTPAISFTVPRDTQIAEVALVNGYVKSTGGVDQYPLNLRVLTARWTLPDGTVVEQQLVDGERDLQHLRIPVTSGGTITLQIVKSNSSGTNAVGRGSIVISEVAFFAPRP</sequence>
<evidence type="ECO:0000313" key="4">
    <source>
        <dbReference type="EMBL" id="HIT74956.1"/>
    </source>
</evidence>
<evidence type="ECO:0000259" key="3">
    <source>
        <dbReference type="Pfam" id="PF25302"/>
    </source>
</evidence>
<accession>A0A9D1KM00</accession>
<gene>
    <name evidence="4" type="ORF">IAA98_05165</name>
</gene>
<comment type="caution">
    <text evidence="4">The sequence shown here is derived from an EMBL/GenBank/DDBJ whole genome shotgun (WGS) entry which is preliminary data.</text>
</comment>
<dbReference type="Pfam" id="PF25302">
    <property type="entry name" value="NADase_transloc"/>
    <property type="match status" value="1"/>
</dbReference>
<dbReference type="InterPro" id="IPR008979">
    <property type="entry name" value="Galactose-bd-like_sf"/>
</dbReference>
<dbReference type="Gene3D" id="2.60.120.260">
    <property type="entry name" value="Galactose-binding domain-like"/>
    <property type="match status" value="1"/>
</dbReference>
<feature type="region of interest" description="Disordered" evidence="1">
    <location>
        <begin position="38"/>
        <end position="147"/>
    </location>
</feature>
<keyword evidence="2" id="KW-1133">Transmembrane helix</keyword>
<feature type="transmembrane region" description="Helical" evidence="2">
    <location>
        <begin position="153"/>
        <end position="174"/>
    </location>
</feature>
<protein>
    <recommendedName>
        <fullName evidence="3">NAD glycohydrolase translocation F5/8 type C domain-containing protein</fullName>
    </recommendedName>
</protein>
<reference evidence="4" key="1">
    <citation type="submission" date="2020-10" db="EMBL/GenBank/DDBJ databases">
        <authorList>
            <person name="Gilroy R."/>
        </authorList>
    </citation>
    <scope>NUCLEOTIDE SEQUENCE</scope>
    <source>
        <strain evidence="4">ChiGjej1B1-24693</strain>
    </source>
</reference>
<reference evidence="4" key="2">
    <citation type="journal article" date="2021" name="PeerJ">
        <title>Extensive microbial diversity within the chicken gut microbiome revealed by metagenomics and culture.</title>
        <authorList>
            <person name="Gilroy R."/>
            <person name="Ravi A."/>
            <person name="Getino M."/>
            <person name="Pursley I."/>
            <person name="Horton D.L."/>
            <person name="Alikhan N.F."/>
            <person name="Baker D."/>
            <person name="Gharbi K."/>
            <person name="Hall N."/>
            <person name="Watson M."/>
            <person name="Adriaenssens E.M."/>
            <person name="Foster-Nyarko E."/>
            <person name="Jarju S."/>
            <person name="Secka A."/>
            <person name="Antonio M."/>
            <person name="Oren A."/>
            <person name="Chaudhuri R.R."/>
            <person name="La Ragione R."/>
            <person name="Hildebrand F."/>
            <person name="Pallen M.J."/>
        </authorList>
    </citation>
    <scope>NUCLEOTIDE SEQUENCE</scope>
    <source>
        <strain evidence="4">ChiGjej1B1-24693</strain>
    </source>
</reference>